<dbReference type="EMBL" id="CP003415">
    <property type="protein sequence ID" value="AFI90841.1"/>
    <property type="molecule type" value="Genomic_DNA"/>
</dbReference>
<dbReference type="NCBIfam" id="NF003001">
    <property type="entry name" value="PRK03784.1"/>
    <property type="match status" value="1"/>
</dbReference>
<dbReference type="HOGENOM" id="CLU_013016_0_3_6"/>
<dbReference type="SUPFAM" id="SSF81345">
    <property type="entry name" value="ABC transporter involved in vitamin B12 uptake, BtuC"/>
    <property type="match status" value="1"/>
</dbReference>
<evidence type="ECO:0000313" key="13">
    <source>
        <dbReference type="Proteomes" id="UP000008044"/>
    </source>
</evidence>
<dbReference type="Gene3D" id="1.10.3470.10">
    <property type="entry name" value="ABC transporter involved in vitamin B12 uptake, BtuC"/>
    <property type="match status" value="1"/>
</dbReference>
<evidence type="ECO:0000256" key="1">
    <source>
        <dbReference type="ARBA" id="ARBA00004651"/>
    </source>
</evidence>
<evidence type="ECO:0000313" key="12">
    <source>
        <dbReference type="EMBL" id="MBI0553854.1"/>
    </source>
</evidence>
<feature type="transmembrane region" description="Helical" evidence="10">
    <location>
        <begin position="253"/>
        <end position="279"/>
    </location>
</feature>
<keyword evidence="5 10" id="KW-0997">Cell inner membrane</keyword>
<comment type="subcellular location">
    <subcellularLocation>
        <location evidence="10">Cell inner membrane</location>
        <topology evidence="10">Multi-pass membrane protein</topology>
    </subcellularLocation>
    <subcellularLocation>
        <location evidence="1">Cell membrane</location>
        <topology evidence="1">Multi-pass membrane protein</topology>
    </subcellularLocation>
</comment>
<dbReference type="PANTHER" id="PTHR30472">
    <property type="entry name" value="FERRIC ENTEROBACTIN TRANSPORT SYSTEM PERMEASE PROTEIN"/>
    <property type="match status" value="1"/>
</dbReference>
<keyword evidence="7 10" id="KW-1133">Transmembrane helix</keyword>
<feature type="transmembrane region" description="Helical" evidence="10">
    <location>
        <begin position="321"/>
        <end position="341"/>
    </location>
</feature>
<dbReference type="Pfam" id="PF01032">
    <property type="entry name" value="FecCD"/>
    <property type="match status" value="1"/>
</dbReference>
<dbReference type="FunFam" id="1.10.3470.10:FF:000001">
    <property type="entry name" value="Vitamin B12 ABC transporter permease BtuC"/>
    <property type="match status" value="1"/>
</dbReference>
<dbReference type="GO" id="GO:0042935">
    <property type="term" value="P:achromobactin transport"/>
    <property type="evidence" value="ECO:0007669"/>
    <property type="project" value="UniProtKB-ARBA"/>
</dbReference>
<evidence type="ECO:0000256" key="8">
    <source>
        <dbReference type="ARBA" id="ARBA00023136"/>
    </source>
</evidence>
<keyword evidence="6 10" id="KW-0812">Transmembrane</keyword>
<dbReference type="AlphaFoldDB" id="A0A0H3I5L2"/>
<keyword evidence="8 10" id="KW-0472">Membrane</keyword>
<proteinExistence type="inferred from homology"/>
<evidence type="ECO:0000256" key="6">
    <source>
        <dbReference type="ARBA" id="ARBA00022692"/>
    </source>
</evidence>
<comment type="function">
    <text evidence="9">Part of the binding-protein-dependent transport system CbrABCD for uptake of the siderophore achromobactin. Probably responsible for the translocation of the substrate across the membrane.</text>
</comment>
<reference evidence="14" key="3">
    <citation type="submission" date="2023-07" db="EMBL/GenBank/DDBJ databases">
        <title>Identification of Pectobacterium versatile causing blackleg of potato from New York State with a whole genome sequencing approach.</title>
        <authorList>
            <person name="Ma X."/>
            <person name="Swingle B."/>
        </authorList>
    </citation>
    <scope>NUCLEOTIDE SEQUENCE [LARGE SCALE GENOMIC DNA]</scope>
    <source>
        <strain evidence="14">NY1588A</strain>
    </source>
</reference>
<protein>
    <recommendedName>
        <fullName evidence="10">Vitamin B12 import system permease protein BtuC</fullName>
    </recommendedName>
</protein>
<evidence type="ECO:0000313" key="11">
    <source>
        <dbReference type="EMBL" id="AFI90841.1"/>
    </source>
</evidence>
<evidence type="ECO:0000313" key="14">
    <source>
        <dbReference type="Proteomes" id="UP001194579"/>
    </source>
</evidence>
<dbReference type="InterPro" id="IPR023691">
    <property type="entry name" value="ABC_transptr_BtuC"/>
</dbReference>
<reference evidence="12" key="4">
    <citation type="submission" date="2024-05" db="EMBL/GenBank/DDBJ databases">
        <title>Identification of Pectobacterium versatile causing blackleg of potato from New York State with a whole genome sequencing approach.</title>
        <authorList>
            <person name="Ma X."/>
            <person name="Swingle B."/>
        </authorList>
    </citation>
    <scope>NUCLEOTIDE SEQUENCE</scope>
    <source>
        <strain evidence="12">NY1588A</strain>
    </source>
</reference>
<sequence>MQPFSPGDVTLKHAAQLPHYSQLKQQQCRRDRRSLALLSAFLVLTLVVSLCAGERWIWPTAWLDDAQQLFVWQLRLPRTLAVMLVGASLAMSGTVMQAVFDNPLAEPGLLGVANGAGVALVLTVLLGQGLLPVWMLSLSAIAGALLITFLLLHFARRHISNTRLLLIGIALGIICSAVMTWAVYFSTSLDLRQLMYWMMGGFSGIDWRHGWLMLTLLPLLLWLSRQGTVLNGLTLGEIQARQLGIPVYRWRTILVLVMGVQVGLSVALAGIIAFIGLVIPHMLRLCGLTDQRYLLTGCALAGGGVLLLADTVARVALSSAELPIGVVTATLGSPWFIWLLLRNRL</sequence>
<feature type="transmembrane region" description="Helical" evidence="10">
    <location>
        <begin position="133"/>
        <end position="152"/>
    </location>
</feature>
<feature type="transmembrane region" description="Helical" evidence="10">
    <location>
        <begin position="107"/>
        <end position="127"/>
    </location>
</feature>
<dbReference type="InterPro" id="IPR037294">
    <property type="entry name" value="ABC_BtuC-like"/>
</dbReference>
<dbReference type="PATRIC" id="fig|1166016.3.peg.2797"/>
<comment type="subunit">
    <text evidence="10">The complex is composed of two ATP-binding proteins (BtuD), two transmembrane proteins (BtuC) and a solute-binding protein (BtuF).</text>
</comment>
<gene>
    <name evidence="10 12" type="primary">btuC</name>
    <name evidence="11" type="ordered locus">W5S_2756</name>
    <name evidence="12" type="ORF">F6Q06_05005</name>
</gene>
<dbReference type="InterPro" id="IPR000522">
    <property type="entry name" value="ABC_transptr_permease_BtuC"/>
</dbReference>
<dbReference type="PANTHER" id="PTHR30472:SF29">
    <property type="entry name" value="VITAMIN B12 IMPORT SYSTEM PERMEASE PROTEIN BTUC"/>
    <property type="match status" value="1"/>
</dbReference>
<feature type="transmembrane region" description="Helical" evidence="10">
    <location>
        <begin position="205"/>
        <end position="223"/>
    </location>
</feature>
<evidence type="ECO:0000256" key="3">
    <source>
        <dbReference type="ARBA" id="ARBA00022448"/>
    </source>
</evidence>
<dbReference type="GO" id="GO:0005886">
    <property type="term" value="C:plasma membrane"/>
    <property type="evidence" value="ECO:0007669"/>
    <property type="project" value="UniProtKB-SubCell"/>
</dbReference>
<keyword evidence="4 10" id="KW-1003">Cell membrane</keyword>
<dbReference type="eggNOG" id="COG4139">
    <property type="taxonomic scope" value="Bacteria"/>
</dbReference>
<evidence type="ECO:0000256" key="2">
    <source>
        <dbReference type="ARBA" id="ARBA00007935"/>
    </source>
</evidence>
<dbReference type="Proteomes" id="UP000008044">
    <property type="component" value="Chromosome"/>
</dbReference>
<accession>A0A0H3I5L2</accession>
<comment type="similarity">
    <text evidence="2 10">Belongs to the binding-protein-dependent transport system permease family. FecCD subfamily.</text>
</comment>
<evidence type="ECO:0000256" key="7">
    <source>
        <dbReference type="ARBA" id="ARBA00022989"/>
    </source>
</evidence>
<evidence type="ECO:0000256" key="4">
    <source>
        <dbReference type="ARBA" id="ARBA00022475"/>
    </source>
</evidence>
<feature type="transmembrane region" description="Helical" evidence="10">
    <location>
        <begin position="291"/>
        <end position="309"/>
    </location>
</feature>
<dbReference type="HAMAP" id="MF_01004">
    <property type="entry name" value="BtuC"/>
    <property type="match status" value="1"/>
</dbReference>
<comment type="function">
    <text evidence="10">Part of the ABC transporter complex BtuCDF involved in vitamin B12 import. Involved in the translocation of the substrate across the membrane.</text>
</comment>
<dbReference type="RefSeq" id="WP_014700389.1">
    <property type="nucleotide sequence ID" value="NC_017845.1"/>
</dbReference>
<reference evidence="11 13" key="1">
    <citation type="journal article" date="2012" name="J. Bacteriol.">
        <title>Genome sequence of Pectobacterium sp. strain SCC3193.</title>
        <authorList>
            <person name="Koskinen J.P."/>
            <person name="Laine P."/>
            <person name="Niemi O."/>
            <person name="Nykyri J."/>
            <person name="Harjunpaa H."/>
            <person name="Auvinen P."/>
            <person name="Paulin L."/>
            <person name="Pirhonen M."/>
            <person name="Palva T."/>
            <person name="Holm L."/>
        </authorList>
    </citation>
    <scope>NUCLEOTIDE SEQUENCE [LARGE SCALE GENOMIC DNA]</scope>
    <source>
        <strain evidence="11 13">SCC3193</strain>
    </source>
</reference>
<evidence type="ECO:0000256" key="10">
    <source>
        <dbReference type="HAMAP-Rule" id="MF_01004"/>
    </source>
</evidence>
<name>A0A0H3I5L2_PECPM</name>
<keyword evidence="14" id="KW-1185">Reference proteome</keyword>
<organism evidence="11 13">
    <name type="scientific">Pectobacterium parmentieri</name>
    <dbReference type="NCBI Taxonomy" id="1905730"/>
    <lineage>
        <taxon>Bacteria</taxon>
        <taxon>Pseudomonadati</taxon>
        <taxon>Pseudomonadota</taxon>
        <taxon>Gammaproteobacteria</taxon>
        <taxon>Enterobacterales</taxon>
        <taxon>Pectobacteriaceae</taxon>
        <taxon>Pectobacterium</taxon>
    </lineage>
</organism>
<dbReference type="CDD" id="cd06550">
    <property type="entry name" value="TM_ABC_iron-siderophores_like"/>
    <property type="match status" value="1"/>
</dbReference>
<evidence type="ECO:0000256" key="9">
    <source>
        <dbReference type="ARBA" id="ARBA00053987"/>
    </source>
</evidence>
<dbReference type="GO" id="GO:0015889">
    <property type="term" value="P:cobalamin transport"/>
    <property type="evidence" value="ECO:0007669"/>
    <property type="project" value="UniProtKB-UniRule"/>
</dbReference>
<evidence type="ECO:0000256" key="5">
    <source>
        <dbReference type="ARBA" id="ARBA00022519"/>
    </source>
</evidence>
<dbReference type="Proteomes" id="UP001194579">
    <property type="component" value="Unassembled WGS sequence"/>
</dbReference>
<dbReference type="GO" id="GO:0090482">
    <property type="term" value="F:vitamin transmembrane transporter activity"/>
    <property type="evidence" value="ECO:0007669"/>
    <property type="project" value="UniProtKB-UniRule"/>
</dbReference>
<reference evidence="11" key="2">
    <citation type="submission" date="2012-03" db="EMBL/GenBank/DDBJ databases">
        <authorList>
            <person name="Koskinen P."/>
            <person name="Laine P."/>
            <person name="Niemi O."/>
            <person name="Nykyri J."/>
            <person name="Harjunpaa H."/>
            <person name="Auvinen P."/>
            <person name="Paulin L."/>
            <person name="Pirhonen M."/>
            <person name="Palva T."/>
            <person name="Holm L."/>
        </authorList>
    </citation>
    <scope>NUCLEOTIDE SEQUENCE</scope>
    <source>
        <strain evidence="11">SCC3193</strain>
    </source>
</reference>
<feature type="transmembrane region" description="Helical" evidence="10">
    <location>
        <begin position="35"/>
        <end position="58"/>
    </location>
</feature>
<keyword evidence="3 10" id="KW-0813">Transport</keyword>
<feature type="transmembrane region" description="Helical" evidence="10">
    <location>
        <begin position="164"/>
        <end position="185"/>
    </location>
</feature>
<dbReference type="EMBL" id="WABS01000007">
    <property type="protein sequence ID" value="MBI0553854.1"/>
    <property type="molecule type" value="Genomic_DNA"/>
</dbReference>
<dbReference type="STRING" id="1905730.W5S_2756"/>
<feature type="transmembrane region" description="Helical" evidence="10">
    <location>
        <begin position="78"/>
        <end position="100"/>
    </location>
</feature>
<dbReference type="KEGG" id="pec:W5S_2756"/>